<keyword evidence="3" id="KW-1185">Reference proteome</keyword>
<feature type="compositionally biased region" description="Low complexity" evidence="1">
    <location>
        <begin position="48"/>
        <end position="59"/>
    </location>
</feature>
<protein>
    <submittedName>
        <fullName evidence="2">Uncharacterized protein</fullName>
    </submittedName>
</protein>
<sequence length="247" mass="26901">LTNISNMSRVQSRSEVSPAVKEEEQSSYKKISTHLNLTVNAEHTSCPSAGSSAGSSASSNARPTQQSGDKTSDKSADKPVSRPIMIIPAKTRLCPADRRDLTNAPGVGAYYITLDEEIEIELDTIVSVTINGSPFGVIDSNFNRSKYASNQELRNRRNLQSFIVPTGTAYHVNDVSKDPIGLLHILDIDQRFVIAPGSPVFLPKDTQVVLNDTTYIVPPASCNSHIDDYPPPKDVVMTLTQKTECLI</sequence>
<dbReference type="Proteomes" id="UP000594342">
    <property type="component" value="Unassembled WGS sequence"/>
</dbReference>
<feature type="compositionally biased region" description="Basic and acidic residues" evidence="1">
    <location>
        <begin position="70"/>
        <end position="80"/>
    </location>
</feature>
<name>A0A5K0UA35_9VIRU</name>
<proteinExistence type="predicted"/>
<gene>
    <name evidence="2" type="ORF">YASMINEVIRUS_1023</name>
</gene>
<evidence type="ECO:0000313" key="2">
    <source>
        <dbReference type="EMBL" id="VBB18560.1"/>
    </source>
</evidence>
<organism evidence="2 3">
    <name type="scientific">Yasminevirus sp. GU-2018</name>
    <dbReference type="NCBI Taxonomy" id="2420051"/>
    <lineage>
        <taxon>Viruses</taxon>
        <taxon>Varidnaviria</taxon>
        <taxon>Bamfordvirae</taxon>
        <taxon>Nucleocytoviricota</taxon>
        <taxon>Megaviricetes</taxon>
        <taxon>Imitervirales</taxon>
        <taxon>Mimiviridae</taxon>
        <taxon>Klosneuvirinae</taxon>
        <taxon>Yasminevirus</taxon>
        <taxon>Yasminevirus saudimassiliense</taxon>
    </lineage>
</organism>
<reference evidence="2 3" key="1">
    <citation type="submission" date="2018-10" db="EMBL/GenBank/DDBJ databases">
        <authorList>
            <consortium name="IHU Genomes"/>
        </authorList>
    </citation>
    <scope>NUCLEOTIDE SEQUENCE [LARGE SCALE GENOMIC DNA]</scope>
    <source>
        <strain evidence="2 3">A1</strain>
    </source>
</reference>
<accession>A0A5K0UA35</accession>
<feature type="region of interest" description="Disordered" evidence="1">
    <location>
        <begin position="1"/>
        <end position="82"/>
    </location>
</feature>
<feature type="compositionally biased region" description="Polar residues" evidence="1">
    <location>
        <begin position="1"/>
        <end position="15"/>
    </location>
</feature>
<feature type="compositionally biased region" description="Polar residues" evidence="1">
    <location>
        <begin position="60"/>
        <end position="69"/>
    </location>
</feature>
<feature type="non-terminal residue" evidence="2">
    <location>
        <position position="1"/>
    </location>
</feature>
<evidence type="ECO:0000256" key="1">
    <source>
        <dbReference type="SAM" id="MobiDB-lite"/>
    </source>
</evidence>
<dbReference type="EMBL" id="UPSH01000001">
    <property type="protein sequence ID" value="VBB18560.1"/>
    <property type="molecule type" value="Genomic_DNA"/>
</dbReference>
<feature type="compositionally biased region" description="Polar residues" evidence="1">
    <location>
        <begin position="28"/>
        <end position="47"/>
    </location>
</feature>
<comment type="caution">
    <text evidence="2">The sequence shown here is derived from an EMBL/GenBank/DDBJ whole genome shotgun (WGS) entry which is preliminary data.</text>
</comment>
<evidence type="ECO:0000313" key="3">
    <source>
        <dbReference type="Proteomes" id="UP000594342"/>
    </source>
</evidence>